<keyword evidence="2" id="KW-0560">Oxidoreductase</keyword>
<dbReference type="Proteomes" id="UP000515977">
    <property type="component" value="Chromosome"/>
</dbReference>
<dbReference type="InterPro" id="IPR002347">
    <property type="entry name" value="SDR_fam"/>
</dbReference>
<sequence>MHMLKDKVALITGASSGIGHATARLFARHGARLVIAGRDAARLAALKAQIEEGGGQALALAGDVRDEAHARALVEAAVDAFDGLDIAFNNAGDLGPMGPTSEVALEDWRHALDVNLTAAFLGAKHQLPALVERGGGALIFTGTFVGHTVGFSGMAAYAASKAGVIGLTKALAAEYGGRNVRVNALLPGGTDTPMGRAVADSPEAVAHVRSLHALERMATPEEIAGSALYLASDLGSFTTGVTLLADGGVSVKR</sequence>
<feature type="domain" description="Ketoreductase" evidence="4">
    <location>
        <begin position="7"/>
        <end position="192"/>
    </location>
</feature>
<dbReference type="GO" id="GO:0016491">
    <property type="term" value="F:oxidoreductase activity"/>
    <property type="evidence" value="ECO:0007669"/>
    <property type="project" value="UniProtKB-KW"/>
</dbReference>
<dbReference type="NCBIfam" id="NF005681">
    <property type="entry name" value="PRK07478.1"/>
    <property type="match status" value="1"/>
</dbReference>
<accession>A0A7G9QT66</accession>
<dbReference type="NCBIfam" id="NF005559">
    <property type="entry name" value="PRK07231.1"/>
    <property type="match status" value="1"/>
</dbReference>
<dbReference type="SMART" id="SM00822">
    <property type="entry name" value="PKS_KR"/>
    <property type="match status" value="1"/>
</dbReference>
<evidence type="ECO:0000256" key="3">
    <source>
        <dbReference type="ARBA" id="ARBA00023027"/>
    </source>
</evidence>
<protein>
    <submittedName>
        <fullName evidence="5">SDR family oxidoreductase</fullName>
    </submittedName>
</protein>
<proteinExistence type="inferred from homology"/>
<dbReference type="SUPFAM" id="SSF51735">
    <property type="entry name" value="NAD(P)-binding Rossmann-fold domains"/>
    <property type="match status" value="1"/>
</dbReference>
<dbReference type="FunFam" id="3.40.50.720:FF:000084">
    <property type="entry name" value="Short-chain dehydrogenase reductase"/>
    <property type="match status" value="1"/>
</dbReference>
<dbReference type="CDD" id="cd05233">
    <property type="entry name" value="SDR_c"/>
    <property type="match status" value="1"/>
</dbReference>
<evidence type="ECO:0000259" key="4">
    <source>
        <dbReference type="SMART" id="SM00822"/>
    </source>
</evidence>
<evidence type="ECO:0000256" key="2">
    <source>
        <dbReference type="ARBA" id="ARBA00023002"/>
    </source>
</evidence>
<evidence type="ECO:0000313" key="5">
    <source>
        <dbReference type="EMBL" id="QNN46541.1"/>
    </source>
</evidence>
<dbReference type="Pfam" id="PF13561">
    <property type="entry name" value="adh_short_C2"/>
    <property type="match status" value="1"/>
</dbReference>
<dbReference type="PANTHER" id="PTHR24321:SF8">
    <property type="entry name" value="ESTRADIOL 17-BETA-DEHYDROGENASE 8-RELATED"/>
    <property type="match status" value="1"/>
</dbReference>
<evidence type="ECO:0000256" key="1">
    <source>
        <dbReference type="ARBA" id="ARBA00006484"/>
    </source>
</evidence>
<dbReference type="EMBL" id="CP060711">
    <property type="protein sequence ID" value="QNN46541.1"/>
    <property type="molecule type" value="Genomic_DNA"/>
</dbReference>
<dbReference type="AlphaFoldDB" id="A0A7G9QT66"/>
<comment type="similarity">
    <text evidence="1">Belongs to the short-chain dehydrogenases/reductases (SDR) family.</text>
</comment>
<dbReference type="KEGG" id="tbv:H9L17_15500"/>
<dbReference type="RefSeq" id="WP_187570305.1">
    <property type="nucleotide sequence ID" value="NZ_CP060711.1"/>
</dbReference>
<keyword evidence="6" id="KW-1185">Reference proteome</keyword>
<reference evidence="5 6" key="1">
    <citation type="submission" date="2020-08" db="EMBL/GenBank/DDBJ databases">
        <title>Genome sequence of Thermomonas brevis KACC 16975T.</title>
        <authorList>
            <person name="Hyun D.-W."/>
            <person name="Bae J.-W."/>
        </authorList>
    </citation>
    <scope>NUCLEOTIDE SEQUENCE [LARGE SCALE GENOMIC DNA]</scope>
    <source>
        <strain evidence="5 6">KACC 16975</strain>
    </source>
</reference>
<keyword evidence="3" id="KW-0520">NAD</keyword>
<dbReference type="Gene3D" id="3.40.50.720">
    <property type="entry name" value="NAD(P)-binding Rossmann-like Domain"/>
    <property type="match status" value="1"/>
</dbReference>
<dbReference type="PRINTS" id="PR00081">
    <property type="entry name" value="GDHRDH"/>
</dbReference>
<organism evidence="5 6">
    <name type="scientific">Thermomonas brevis</name>
    <dbReference type="NCBI Taxonomy" id="215691"/>
    <lineage>
        <taxon>Bacteria</taxon>
        <taxon>Pseudomonadati</taxon>
        <taxon>Pseudomonadota</taxon>
        <taxon>Gammaproteobacteria</taxon>
        <taxon>Lysobacterales</taxon>
        <taxon>Lysobacteraceae</taxon>
        <taxon>Thermomonas</taxon>
    </lineage>
</organism>
<name>A0A7G9QT66_9GAMM</name>
<gene>
    <name evidence="5" type="ORF">H9L17_15500</name>
</gene>
<dbReference type="PANTHER" id="PTHR24321">
    <property type="entry name" value="DEHYDROGENASES, SHORT CHAIN"/>
    <property type="match status" value="1"/>
</dbReference>
<evidence type="ECO:0000313" key="6">
    <source>
        <dbReference type="Proteomes" id="UP000515977"/>
    </source>
</evidence>
<dbReference type="InterPro" id="IPR036291">
    <property type="entry name" value="NAD(P)-bd_dom_sf"/>
</dbReference>
<dbReference type="InterPro" id="IPR057326">
    <property type="entry name" value="KR_dom"/>
</dbReference>
<dbReference type="PRINTS" id="PR00080">
    <property type="entry name" value="SDRFAMILY"/>
</dbReference>